<dbReference type="AlphaFoldDB" id="A0AAW1H1U1"/>
<accession>A0AAW1H1U1</accession>
<evidence type="ECO:0000313" key="2">
    <source>
        <dbReference type="Proteomes" id="UP001443914"/>
    </source>
</evidence>
<name>A0AAW1H1U1_SAPOF</name>
<comment type="caution">
    <text evidence="1">The sequence shown here is derived from an EMBL/GenBank/DDBJ whole genome shotgun (WGS) entry which is preliminary data.</text>
</comment>
<organism evidence="1 2">
    <name type="scientific">Saponaria officinalis</name>
    <name type="common">Common soapwort</name>
    <name type="synonym">Lychnis saponaria</name>
    <dbReference type="NCBI Taxonomy" id="3572"/>
    <lineage>
        <taxon>Eukaryota</taxon>
        <taxon>Viridiplantae</taxon>
        <taxon>Streptophyta</taxon>
        <taxon>Embryophyta</taxon>
        <taxon>Tracheophyta</taxon>
        <taxon>Spermatophyta</taxon>
        <taxon>Magnoliopsida</taxon>
        <taxon>eudicotyledons</taxon>
        <taxon>Gunneridae</taxon>
        <taxon>Pentapetalae</taxon>
        <taxon>Caryophyllales</taxon>
        <taxon>Caryophyllaceae</taxon>
        <taxon>Caryophylleae</taxon>
        <taxon>Saponaria</taxon>
    </lineage>
</organism>
<dbReference type="Proteomes" id="UP001443914">
    <property type="component" value="Unassembled WGS sequence"/>
</dbReference>
<proteinExistence type="predicted"/>
<keyword evidence="2" id="KW-1185">Reference proteome</keyword>
<dbReference type="EMBL" id="JBDFQZ010000014">
    <property type="protein sequence ID" value="KAK9667374.1"/>
    <property type="molecule type" value="Genomic_DNA"/>
</dbReference>
<protein>
    <submittedName>
        <fullName evidence="1">Uncharacterized protein</fullName>
    </submittedName>
</protein>
<gene>
    <name evidence="1" type="ORF">RND81_14G251600</name>
</gene>
<reference evidence="1" key="1">
    <citation type="submission" date="2024-03" db="EMBL/GenBank/DDBJ databases">
        <title>WGS assembly of Saponaria officinalis var. Norfolk2.</title>
        <authorList>
            <person name="Jenkins J."/>
            <person name="Shu S."/>
            <person name="Grimwood J."/>
            <person name="Barry K."/>
            <person name="Goodstein D."/>
            <person name="Schmutz J."/>
            <person name="Leebens-Mack J."/>
            <person name="Osbourn A."/>
        </authorList>
    </citation>
    <scope>NUCLEOTIDE SEQUENCE [LARGE SCALE GENOMIC DNA]</scope>
    <source>
        <strain evidence="1">JIC</strain>
    </source>
</reference>
<evidence type="ECO:0000313" key="1">
    <source>
        <dbReference type="EMBL" id="KAK9667374.1"/>
    </source>
</evidence>
<sequence>MCPDIVLTDKLKFFELQNHQGKIKKKKKKLQEKKFKIQFPLKFPKQKVELINKKTQKLIKKICLKMKFIIRKLQKSNYFFKSKIIQLKYHRKNEEKSKKKECAQK</sequence>